<gene>
    <name evidence="2" type="ORF">M501DRAFT_1019327</name>
</gene>
<protein>
    <recommendedName>
        <fullName evidence="4">Peptidase A1 domain-containing protein</fullName>
    </recommendedName>
</protein>
<accession>A0A9P4S6J6</accession>
<feature type="compositionally biased region" description="Low complexity" evidence="1">
    <location>
        <begin position="148"/>
        <end position="158"/>
    </location>
</feature>
<dbReference type="SUPFAM" id="SSF50630">
    <property type="entry name" value="Acid proteases"/>
    <property type="match status" value="1"/>
</dbReference>
<feature type="compositionally biased region" description="Basic and acidic residues" evidence="1">
    <location>
        <begin position="170"/>
        <end position="185"/>
    </location>
</feature>
<dbReference type="EMBL" id="MU006105">
    <property type="protein sequence ID" value="KAF2836120.1"/>
    <property type="molecule type" value="Genomic_DNA"/>
</dbReference>
<evidence type="ECO:0000256" key="1">
    <source>
        <dbReference type="SAM" id="MobiDB-lite"/>
    </source>
</evidence>
<dbReference type="AlphaFoldDB" id="A0A9P4S6J6"/>
<dbReference type="Gene3D" id="2.40.70.10">
    <property type="entry name" value="Acid Proteases"/>
    <property type="match status" value="1"/>
</dbReference>
<evidence type="ECO:0000313" key="3">
    <source>
        <dbReference type="Proteomes" id="UP000799429"/>
    </source>
</evidence>
<comment type="caution">
    <text evidence="2">The sequence shown here is derived from an EMBL/GenBank/DDBJ whole genome shotgun (WGS) entry which is preliminary data.</text>
</comment>
<keyword evidence="3" id="KW-1185">Reference proteome</keyword>
<dbReference type="InterPro" id="IPR021109">
    <property type="entry name" value="Peptidase_aspartic_dom_sf"/>
</dbReference>
<dbReference type="Proteomes" id="UP000799429">
    <property type="component" value="Unassembled WGS sequence"/>
</dbReference>
<feature type="region of interest" description="Disordered" evidence="1">
    <location>
        <begin position="148"/>
        <end position="192"/>
    </location>
</feature>
<evidence type="ECO:0008006" key="4">
    <source>
        <dbReference type="Google" id="ProtNLM"/>
    </source>
</evidence>
<evidence type="ECO:0000313" key="2">
    <source>
        <dbReference type="EMBL" id="KAF2836120.1"/>
    </source>
</evidence>
<organism evidence="2 3">
    <name type="scientific">Patellaria atrata CBS 101060</name>
    <dbReference type="NCBI Taxonomy" id="1346257"/>
    <lineage>
        <taxon>Eukaryota</taxon>
        <taxon>Fungi</taxon>
        <taxon>Dikarya</taxon>
        <taxon>Ascomycota</taxon>
        <taxon>Pezizomycotina</taxon>
        <taxon>Dothideomycetes</taxon>
        <taxon>Dothideomycetes incertae sedis</taxon>
        <taxon>Patellariales</taxon>
        <taxon>Patellariaceae</taxon>
        <taxon>Patellaria</taxon>
    </lineage>
</organism>
<reference evidence="2" key="1">
    <citation type="journal article" date="2020" name="Stud. Mycol.">
        <title>101 Dothideomycetes genomes: a test case for predicting lifestyles and emergence of pathogens.</title>
        <authorList>
            <person name="Haridas S."/>
            <person name="Albert R."/>
            <person name="Binder M."/>
            <person name="Bloem J."/>
            <person name="Labutti K."/>
            <person name="Salamov A."/>
            <person name="Andreopoulos B."/>
            <person name="Baker S."/>
            <person name="Barry K."/>
            <person name="Bills G."/>
            <person name="Bluhm B."/>
            <person name="Cannon C."/>
            <person name="Castanera R."/>
            <person name="Culley D."/>
            <person name="Daum C."/>
            <person name="Ezra D."/>
            <person name="Gonzalez J."/>
            <person name="Henrissat B."/>
            <person name="Kuo A."/>
            <person name="Liang C."/>
            <person name="Lipzen A."/>
            <person name="Lutzoni F."/>
            <person name="Magnuson J."/>
            <person name="Mondo S."/>
            <person name="Nolan M."/>
            <person name="Ohm R."/>
            <person name="Pangilinan J."/>
            <person name="Park H.-J."/>
            <person name="Ramirez L."/>
            <person name="Alfaro M."/>
            <person name="Sun H."/>
            <person name="Tritt A."/>
            <person name="Yoshinaga Y."/>
            <person name="Zwiers L.-H."/>
            <person name="Turgeon B."/>
            <person name="Goodwin S."/>
            <person name="Spatafora J."/>
            <person name="Crous P."/>
            <person name="Grigoriev I."/>
        </authorList>
    </citation>
    <scope>NUCLEOTIDE SEQUENCE</scope>
    <source>
        <strain evidence="2">CBS 101060</strain>
    </source>
</reference>
<sequence>MVNNDPADVSVRVTKMMIGDTDLEVGPDWLFYLNPGATLTKLPAATAFTIFDMMNAEWRANLGVAFVSCSQKNNPIILNITFGTVTVPICMRELVLDPPPDIPSIYATSAYAPQTKLISIAPTVFKGSYEEIVEIDSTGLPAFLTMTPSSTSAPTSTPTIPPTTPTRSPVPKESKSPVFEYRERGNTLSADLPVEDVVGYQARMEREAGEQEKRGAVAHQ</sequence>
<proteinExistence type="predicted"/>
<name>A0A9P4S6J6_9PEZI</name>